<organism evidence="2 3">
    <name type="scientific">Schizophyllum amplum</name>
    <dbReference type="NCBI Taxonomy" id="97359"/>
    <lineage>
        <taxon>Eukaryota</taxon>
        <taxon>Fungi</taxon>
        <taxon>Dikarya</taxon>
        <taxon>Basidiomycota</taxon>
        <taxon>Agaricomycotina</taxon>
        <taxon>Agaricomycetes</taxon>
        <taxon>Agaricomycetidae</taxon>
        <taxon>Agaricales</taxon>
        <taxon>Schizophyllaceae</taxon>
        <taxon>Schizophyllum</taxon>
    </lineage>
</organism>
<comment type="caution">
    <text evidence="2">The sequence shown here is derived from an EMBL/GenBank/DDBJ whole genome shotgun (WGS) entry which is preliminary data.</text>
</comment>
<feature type="region of interest" description="Disordered" evidence="1">
    <location>
        <begin position="113"/>
        <end position="185"/>
    </location>
</feature>
<dbReference type="AlphaFoldDB" id="A0A550CQH9"/>
<dbReference type="OrthoDB" id="2507336at2759"/>
<evidence type="ECO:0000313" key="2">
    <source>
        <dbReference type="EMBL" id="TRM67028.1"/>
    </source>
</evidence>
<dbReference type="Proteomes" id="UP000320762">
    <property type="component" value="Unassembled WGS sequence"/>
</dbReference>
<gene>
    <name evidence="2" type="ORF">BD626DRAFT_397262</name>
</gene>
<name>A0A550CQH9_9AGAR</name>
<evidence type="ECO:0000256" key="1">
    <source>
        <dbReference type="SAM" id="MobiDB-lite"/>
    </source>
</evidence>
<feature type="compositionally biased region" description="Pro residues" evidence="1">
    <location>
        <begin position="166"/>
        <end position="175"/>
    </location>
</feature>
<feature type="compositionally biased region" description="Pro residues" evidence="1">
    <location>
        <begin position="124"/>
        <end position="143"/>
    </location>
</feature>
<sequence>MRLPIALTDVPLDTQQIIDELKRQRDELIEVMRQLFDRAQHADTLEAVKHMAQEQVPFNVQGYLDEFSRALASEVRMLLGEVGKLREERRGLQHEISFLLGVKSKYVPGGEFESEWKGPMGAPGMPPTGPPPDAGPPPPPPDIPMARPAWRTVSTRTSKKKKRDAVPPPPAPVAQPDPRQQVRSWATWQRECYASLC</sequence>
<reference evidence="2 3" key="1">
    <citation type="journal article" date="2019" name="New Phytol.">
        <title>Comparative genomics reveals unique wood-decay strategies and fruiting body development in the Schizophyllaceae.</title>
        <authorList>
            <person name="Almasi E."/>
            <person name="Sahu N."/>
            <person name="Krizsan K."/>
            <person name="Balint B."/>
            <person name="Kovacs G.M."/>
            <person name="Kiss B."/>
            <person name="Cseklye J."/>
            <person name="Drula E."/>
            <person name="Henrissat B."/>
            <person name="Nagy I."/>
            <person name="Chovatia M."/>
            <person name="Adam C."/>
            <person name="LaButti K."/>
            <person name="Lipzen A."/>
            <person name="Riley R."/>
            <person name="Grigoriev I.V."/>
            <person name="Nagy L.G."/>
        </authorList>
    </citation>
    <scope>NUCLEOTIDE SEQUENCE [LARGE SCALE GENOMIC DNA]</scope>
    <source>
        <strain evidence="2 3">NL-1724</strain>
    </source>
</reference>
<protein>
    <submittedName>
        <fullName evidence="2">Uncharacterized protein</fullName>
    </submittedName>
</protein>
<proteinExistence type="predicted"/>
<dbReference type="EMBL" id="VDMD01000003">
    <property type="protein sequence ID" value="TRM67028.1"/>
    <property type="molecule type" value="Genomic_DNA"/>
</dbReference>
<accession>A0A550CQH9</accession>
<evidence type="ECO:0000313" key="3">
    <source>
        <dbReference type="Proteomes" id="UP000320762"/>
    </source>
</evidence>
<dbReference type="STRING" id="97359.A0A550CQH9"/>
<keyword evidence="3" id="KW-1185">Reference proteome</keyword>